<dbReference type="Proteomes" id="UP000316801">
    <property type="component" value="Unassembled WGS sequence"/>
</dbReference>
<keyword evidence="4" id="KW-1185">Reference proteome</keyword>
<evidence type="ECO:0000313" key="4">
    <source>
        <dbReference type="Proteomes" id="UP000316801"/>
    </source>
</evidence>
<evidence type="ECO:0000256" key="1">
    <source>
        <dbReference type="SAM" id="MobiDB-lite"/>
    </source>
</evidence>
<dbReference type="AlphaFoldDB" id="A0A549TG24"/>
<dbReference type="Pfam" id="PF09851">
    <property type="entry name" value="SHOCT"/>
    <property type="match status" value="1"/>
</dbReference>
<proteinExistence type="predicted"/>
<evidence type="ECO:0000259" key="2">
    <source>
        <dbReference type="Pfam" id="PF09851"/>
    </source>
</evidence>
<organism evidence="3 4">
    <name type="scientific">Rhizobium straminoryzae</name>
    <dbReference type="NCBI Taxonomy" id="1387186"/>
    <lineage>
        <taxon>Bacteria</taxon>
        <taxon>Pseudomonadati</taxon>
        <taxon>Pseudomonadota</taxon>
        <taxon>Alphaproteobacteria</taxon>
        <taxon>Hyphomicrobiales</taxon>
        <taxon>Rhizobiaceae</taxon>
        <taxon>Rhizobium/Agrobacterium group</taxon>
        <taxon>Rhizobium</taxon>
    </lineage>
</organism>
<sequence>MVGLALGFKRLPGIIAIVAVPLALAGCNSFALDNGNSTAPPKAVVVGPKDVPTPVGLTKKDTGTYPTFGQPLTAANTQIGDDEATTSQAQLSRLAAARASGAMSEAEYQRRVAELRRLAAQHASDTESQIAK</sequence>
<reference evidence="3 4" key="1">
    <citation type="submission" date="2019-07" db="EMBL/GenBank/DDBJ databases">
        <title>Ln-dependent methylotrophs.</title>
        <authorList>
            <person name="Tani A."/>
        </authorList>
    </citation>
    <scope>NUCLEOTIDE SEQUENCE [LARGE SCALE GENOMIC DNA]</scope>
    <source>
        <strain evidence="3 4">SM12</strain>
    </source>
</reference>
<feature type="region of interest" description="Disordered" evidence="1">
    <location>
        <begin position="43"/>
        <end position="70"/>
    </location>
</feature>
<dbReference type="EMBL" id="VJMG01000009">
    <property type="protein sequence ID" value="TRL41555.1"/>
    <property type="molecule type" value="Genomic_DNA"/>
</dbReference>
<comment type="caution">
    <text evidence="3">The sequence shown here is derived from an EMBL/GenBank/DDBJ whole genome shotgun (WGS) entry which is preliminary data.</text>
</comment>
<gene>
    <name evidence="3" type="ORF">FNA46_03985</name>
</gene>
<name>A0A549TG24_9HYPH</name>
<evidence type="ECO:0000313" key="3">
    <source>
        <dbReference type="EMBL" id="TRL41555.1"/>
    </source>
</evidence>
<dbReference type="RefSeq" id="WP_142881049.1">
    <property type="nucleotide sequence ID" value="NZ_VJMG01000009.1"/>
</dbReference>
<accession>A0A549TG24</accession>
<protein>
    <recommendedName>
        <fullName evidence="2">SHOCT domain-containing protein</fullName>
    </recommendedName>
</protein>
<feature type="domain" description="SHOCT" evidence="2">
    <location>
        <begin position="89"/>
        <end position="115"/>
    </location>
</feature>
<dbReference type="InterPro" id="IPR018649">
    <property type="entry name" value="SHOCT"/>
</dbReference>